<feature type="domain" description="UPF0033" evidence="1">
    <location>
        <begin position="5"/>
        <end position="29"/>
    </location>
</feature>
<sequence length="208" mass="23161">MNKIVDAKGKNCPIPVIMAKKEIDGGNNNFLVEVDNKIAVQNLQKLANSQEFISSVEEDNGVFKVYFSKDSDSDNKLEECEECNQILEKIEGNKRGIDTWSVFIGKEIIGGGSEDLGKTLMQMYFYTISESDKLPKSILFMNAGVKVPTLNEQAIENLKVLEEKGVDILVCGTCLNFYGIEKELKVGKVSNMYDITNAMKEALKVITL</sequence>
<evidence type="ECO:0000313" key="2">
    <source>
        <dbReference type="EMBL" id="MBW6408729.1"/>
    </source>
</evidence>
<accession>A0ABS7AJ80</accession>
<comment type="caution">
    <text evidence="2">The sequence shown here is derived from an EMBL/GenBank/DDBJ whole genome shotgun (WGS) entry which is preliminary data.</text>
</comment>
<dbReference type="InterPro" id="IPR019870">
    <property type="entry name" value="Se_metab_YedF"/>
</dbReference>
<dbReference type="SUPFAM" id="SSF64307">
    <property type="entry name" value="SirA-like"/>
    <property type="match status" value="1"/>
</dbReference>
<dbReference type="PROSITE" id="PS01148">
    <property type="entry name" value="UPF0033"/>
    <property type="match status" value="1"/>
</dbReference>
<dbReference type="Gene3D" id="3.30.110.40">
    <property type="entry name" value="TusA-like domain"/>
    <property type="match status" value="1"/>
</dbReference>
<gene>
    <name evidence="2" type="primary">yedF</name>
    <name evidence="2" type="ORF">KYD98_01330</name>
</gene>
<dbReference type="Pfam" id="PF02635">
    <property type="entry name" value="DsrE"/>
    <property type="match status" value="1"/>
</dbReference>
<dbReference type="NCBIfam" id="TIGR03527">
    <property type="entry name" value="selenium_YedF"/>
    <property type="match status" value="1"/>
</dbReference>
<dbReference type="InterPro" id="IPR027396">
    <property type="entry name" value="DsrEFH-like"/>
</dbReference>
<dbReference type="EMBL" id="JAHXPT010000001">
    <property type="protein sequence ID" value="MBW6408729.1"/>
    <property type="molecule type" value="Genomic_DNA"/>
</dbReference>
<reference evidence="2 3" key="1">
    <citation type="submission" date="2021-07" db="EMBL/GenBank/DDBJ databases">
        <title>Clostridium weizhouense sp. nov., an anaerobic bacterium isolated from activated sludge of Petroleum wastewater.</title>
        <authorList>
            <person name="Li Q."/>
        </authorList>
    </citation>
    <scope>NUCLEOTIDE SEQUENCE [LARGE SCALE GENOMIC DNA]</scope>
    <source>
        <strain evidence="2 3">YB-6</strain>
    </source>
</reference>
<dbReference type="InterPro" id="IPR003787">
    <property type="entry name" value="Sulphur_relay_DsrE/F-like"/>
</dbReference>
<dbReference type="SUPFAM" id="SSF75169">
    <property type="entry name" value="DsrEFH-like"/>
    <property type="match status" value="1"/>
</dbReference>
<dbReference type="Gene3D" id="3.40.1260.10">
    <property type="entry name" value="DsrEFH-like"/>
    <property type="match status" value="1"/>
</dbReference>
<dbReference type="InterPro" id="IPR036868">
    <property type="entry name" value="TusA-like_sf"/>
</dbReference>
<evidence type="ECO:0000313" key="3">
    <source>
        <dbReference type="Proteomes" id="UP001519921"/>
    </source>
</evidence>
<name>A0ABS7AJ80_9CLOT</name>
<evidence type="ECO:0000259" key="1">
    <source>
        <dbReference type="PROSITE" id="PS01148"/>
    </source>
</evidence>
<dbReference type="InterPro" id="IPR001455">
    <property type="entry name" value="TusA-like"/>
</dbReference>
<keyword evidence="3" id="KW-1185">Reference proteome</keyword>
<proteinExistence type="predicted"/>
<protein>
    <submittedName>
        <fullName evidence="2">Sulfurtransferase-like selenium metabolism protein YedF</fullName>
    </submittedName>
</protein>
<organism evidence="2 3">
    <name type="scientific">Clostridium weizhouense</name>
    <dbReference type="NCBI Taxonomy" id="2859781"/>
    <lineage>
        <taxon>Bacteria</taxon>
        <taxon>Bacillati</taxon>
        <taxon>Bacillota</taxon>
        <taxon>Clostridia</taxon>
        <taxon>Eubacteriales</taxon>
        <taxon>Clostridiaceae</taxon>
        <taxon>Clostridium</taxon>
    </lineage>
</organism>
<dbReference type="Proteomes" id="UP001519921">
    <property type="component" value="Unassembled WGS sequence"/>
</dbReference>
<dbReference type="Pfam" id="PF01206">
    <property type="entry name" value="TusA"/>
    <property type="match status" value="1"/>
</dbReference>
<dbReference type="RefSeq" id="WP_219777787.1">
    <property type="nucleotide sequence ID" value="NZ_JAHXPT010000001.1"/>
</dbReference>